<dbReference type="Proteomes" id="UP001177021">
    <property type="component" value="Unassembled WGS sequence"/>
</dbReference>
<evidence type="ECO:0000313" key="2">
    <source>
        <dbReference type="Proteomes" id="UP001177021"/>
    </source>
</evidence>
<evidence type="ECO:0000313" key="1">
    <source>
        <dbReference type="EMBL" id="CAJ2662603.1"/>
    </source>
</evidence>
<reference evidence="1" key="1">
    <citation type="submission" date="2023-10" db="EMBL/GenBank/DDBJ databases">
        <authorList>
            <person name="Rodriguez Cubillos JULIANA M."/>
            <person name="De Vega J."/>
        </authorList>
    </citation>
    <scope>NUCLEOTIDE SEQUENCE</scope>
</reference>
<gene>
    <name evidence="1" type="ORF">MILVUS5_LOCUS28168</name>
</gene>
<accession>A0ACB0L1Q2</accession>
<organism evidence="1 2">
    <name type="scientific">Trifolium pratense</name>
    <name type="common">Red clover</name>
    <dbReference type="NCBI Taxonomy" id="57577"/>
    <lineage>
        <taxon>Eukaryota</taxon>
        <taxon>Viridiplantae</taxon>
        <taxon>Streptophyta</taxon>
        <taxon>Embryophyta</taxon>
        <taxon>Tracheophyta</taxon>
        <taxon>Spermatophyta</taxon>
        <taxon>Magnoliopsida</taxon>
        <taxon>eudicotyledons</taxon>
        <taxon>Gunneridae</taxon>
        <taxon>Pentapetalae</taxon>
        <taxon>rosids</taxon>
        <taxon>fabids</taxon>
        <taxon>Fabales</taxon>
        <taxon>Fabaceae</taxon>
        <taxon>Papilionoideae</taxon>
        <taxon>50 kb inversion clade</taxon>
        <taxon>NPAAA clade</taxon>
        <taxon>Hologalegina</taxon>
        <taxon>IRL clade</taxon>
        <taxon>Trifolieae</taxon>
        <taxon>Trifolium</taxon>
    </lineage>
</organism>
<protein>
    <submittedName>
        <fullName evidence="1">Uncharacterized protein</fullName>
    </submittedName>
</protein>
<proteinExistence type="predicted"/>
<sequence length="236" mass="26316">MKNSTNQSKATVADETNAWIQNLSIGPSTLKQPKLQFDEINVMGNMTDIVFYVPDVNGDDNTGMAFRMAYYAAKYYCKDNKELCVYVGSMLCSVVPGFRNSVEKSLNEICVKPRFVSLPSQANETNIAISNVPQLGWPSILVVFGYCIILLFKPDGGYSTYDSYISYCIDGLQAEVKWDPSNKLVIPFDATQAKSVTTLLGSHDLRHTVMTFLINNSSHPDSQIRNVCTHLLKRLS</sequence>
<name>A0ACB0L1Q2_TRIPR</name>
<keyword evidence="2" id="KW-1185">Reference proteome</keyword>
<dbReference type="EMBL" id="CASHSV030000409">
    <property type="protein sequence ID" value="CAJ2662603.1"/>
    <property type="molecule type" value="Genomic_DNA"/>
</dbReference>
<comment type="caution">
    <text evidence="1">The sequence shown here is derived from an EMBL/GenBank/DDBJ whole genome shotgun (WGS) entry which is preliminary data.</text>
</comment>